<dbReference type="OrthoDB" id="6500036at2759"/>
<dbReference type="AlphaFoldDB" id="A0A9J6FD54"/>
<dbReference type="EMBL" id="JABSTR010000001">
    <property type="protein sequence ID" value="KAH9360874.1"/>
    <property type="molecule type" value="Genomic_DNA"/>
</dbReference>
<dbReference type="Proteomes" id="UP000821853">
    <property type="component" value="Chromosome 1"/>
</dbReference>
<comment type="caution">
    <text evidence="1">The sequence shown here is derived from an EMBL/GenBank/DDBJ whole genome shotgun (WGS) entry which is preliminary data.</text>
</comment>
<protein>
    <submittedName>
        <fullName evidence="1">Uncharacterized protein</fullName>
    </submittedName>
</protein>
<evidence type="ECO:0000313" key="1">
    <source>
        <dbReference type="EMBL" id="KAH9360874.1"/>
    </source>
</evidence>
<gene>
    <name evidence="1" type="ORF">HPB48_008150</name>
</gene>
<reference evidence="1 2" key="1">
    <citation type="journal article" date="2020" name="Cell">
        <title>Large-Scale Comparative Analyses of Tick Genomes Elucidate Their Genetic Diversity and Vector Capacities.</title>
        <authorList>
            <consortium name="Tick Genome and Microbiome Consortium (TIGMIC)"/>
            <person name="Jia N."/>
            <person name="Wang J."/>
            <person name="Shi W."/>
            <person name="Du L."/>
            <person name="Sun Y."/>
            <person name="Zhan W."/>
            <person name="Jiang J.F."/>
            <person name="Wang Q."/>
            <person name="Zhang B."/>
            <person name="Ji P."/>
            <person name="Bell-Sakyi L."/>
            <person name="Cui X.M."/>
            <person name="Yuan T.T."/>
            <person name="Jiang B.G."/>
            <person name="Yang W.F."/>
            <person name="Lam T.T."/>
            <person name="Chang Q.C."/>
            <person name="Ding S.J."/>
            <person name="Wang X.J."/>
            <person name="Zhu J.G."/>
            <person name="Ruan X.D."/>
            <person name="Zhao L."/>
            <person name="Wei J.T."/>
            <person name="Ye R.Z."/>
            <person name="Que T.C."/>
            <person name="Du C.H."/>
            <person name="Zhou Y.H."/>
            <person name="Cheng J.X."/>
            <person name="Dai P.F."/>
            <person name="Guo W.B."/>
            <person name="Han X.H."/>
            <person name="Huang E.J."/>
            <person name="Li L.F."/>
            <person name="Wei W."/>
            <person name="Gao Y.C."/>
            <person name="Liu J.Z."/>
            <person name="Shao H.Z."/>
            <person name="Wang X."/>
            <person name="Wang C.C."/>
            <person name="Yang T.C."/>
            <person name="Huo Q.B."/>
            <person name="Li W."/>
            <person name="Chen H.Y."/>
            <person name="Chen S.E."/>
            <person name="Zhou L.G."/>
            <person name="Ni X.B."/>
            <person name="Tian J.H."/>
            <person name="Sheng Y."/>
            <person name="Liu T."/>
            <person name="Pan Y.S."/>
            <person name="Xia L.Y."/>
            <person name="Li J."/>
            <person name="Zhao F."/>
            <person name="Cao W.C."/>
        </authorList>
    </citation>
    <scope>NUCLEOTIDE SEQUENCE [LARGE SCALE GENOMIC DNA]</scope>
    <source>
        <strain evidence="1">HaeL-2018</strain>
    </source>
</reference>
<keyword evidence="2" id="KW-1185">Reference proteome</keyword>
<proteinExistence type="predicted"/>
<sequence>MDTLDSTGCLTFCSTRLRGTFKSINQAELQLSASWDPGRTMVFYDTGSLATVVHQQRTCPADKMAAVALQPGKLLTVAVSQVRARRCFTEKS</sequence>
<evidence type="ECO:0000313" key="2">
    <source>
        <dbReference type="Proteomes" id="UP000821853"/>
    </source>
</evidence>
<name>A0A9J6FD54_HAELO</name>
<accession>A0A9J6FD54</accession>
<organism evidence="1 2">
    <name type="scientific">Haemaphysalis longicornis</name>
    <name type="common">Bush tick</name>
    <dbReference type="NCBI Taxonomy" id="44386"/>
    <lineage>
        <taxon>Eukaryota</taxon>
        <taxon>Metazoa</taxon>
        <taxon>Ecdysozoa</taxon>
        <taxon>Arthropoda</taxon>
        <taxon>Chelicerata</taxon>
        <taxon>Arachnida</taxon>
        <taxon>Acari</taxon>
        <taxon>Parasitiformes</taxon>
        <taxon>Ixodida</taxon>
        <taxon>Ixodoidea</taxon>
        <taxon>Ixodidae</taxon>
        <taxon>Haemaphysalinae</taxon>
        <taxon>Haemaphysalis</taxon>
    </lineage>
</organism>
<dbReference type="VEuPathDB" id="VectorBase:HLOH_041334"/>